<dbReference type="InterPro" id="IPR000182">
    <property type="entry name" value="GNAT_dom"/>
</dbReference>
<dbReference type="AlphaFoldDB" id="A0A7Y9UL96"/>
<dbReference type="Gene3D" id="3.40.630.30">
    <property type="match status" value="1"/>
</dbReference>
<evidence type="ECO:0000256" key="3">
    <source>
        <dbReference type="SAM" id="MobiDB-lite"/>
    </source>
</evidence>
<dbReference type="Proteomes" id="UP000544110">
    <property type="component" value="Unassembled WGS sequence"/>
</dbReference>
<dbReference type="InterPro" id="IPR016181">
    <property type="entry name" value="Acyl_CoA_acyltransferase"/>
</dbReference>
<evidence type="ECO:0000256" key="2">
    <source>
        <dbReference type="ARBA" id="ARBA00023315"/>
    </source>
</evidence>
<dbReference type="CDD" id="cd04301">
    <property type="entry name" value="NAT_SF"/>
    <property type="match status" value="1"/>
</dbReference>
<dbReference type="InterPro" id="IPR050832">
    <property type="entry name" value="Bact_Acetyltransf"/>
</dbReference>
<evidence type="ECO:0000256" key="1">
    <source>
        <dbReference type="ARBA" id="ARBA00022679"/>
    </source>
</evidence>
<name>A0A7Y9UL96_9ACTN</name>
<dbReference type="SUPFAM" id="SSF55729">
    <property type="entry name" value="Acyl-CoA N-acyltransferases (Nat)"/>
    <property type="match status" value="1"/>
</dbReference>
<organism evidence="6 7">
    <name type="scientific">Nocardioides perillae</name>
    <dbReference type="NCBI Taxonomy" id="1119534"/>
    <lineage>
        <taxon>Bacteria</taxon>
        <taxon>Bacillati</taxon>
        <taxon>Actinomycetota</taxon>
        <taxon>Actinomycetes</taxon>
        <taxon>Propionibacteriales</taxon>
        <taxon>Nocardioidaceae</taxon>
        <taxon>Nocardioides</taxon>
    </lineage>
</organism>
<dbReference type="EMBL" id="JACCAC010000001">
    <property type="protein sequence ID" value="NYG56218.1"/>
    <property type="molecule type" value="Genomic_DNA"/>
</dbReference>
<dbReference type="InterPro" id="IPR002701">
    <property type="entry name" value="CM_II_prokaryot"/>
</dbReference>
<dbReference type="GO" id="GO:0004106">
    <property type="term" value="F:chorismate mutase activity"/>
    <property type="evidence" value="ECO:0007669"/>
    <property type="project" value="InterPro"/>
</dbReference>
<evidence type="ECO:0000313" key="7">
    <source>
        <dbReference type="Proteomes" id="UP000544110"/>
    </source>
</evidence>
<proteinExistence type="predicted"/>
<sequence>MAPDLVLRPGTTADLPAVAALFREARAAAVPHVPPDVHPPEETRAWVLGWDLTTHDLWLACDGAGRLLGFALLTPTWLDHLYVAPRAQRAGVGSALLDVAKSVRPGGFCLWVFESNGPARAFYARHGLVELERTDGSGNEEQAPDVRVAWPGGDPLRFLRGLVDEVDDQLGDLLARRVALTRAVQHHKRAAGAPQAGGVPQRDPAREREVAARWARRAPELGEERARRVVDVLVAESLAAVTDVSVPGATIDPRGRVG</sequence>
<protein>
    <submittedName>
        <fullName evidence="6">Chorismate mutase/GNAT superfamily N-acetyltransferase</fullName>
    </submittedName>
</protein>
<dbReference type="InterPro" id="IPR036979">
    <property type="entry name" value="CM_dom_sf"/>
</dbReference>
<reference evidence="6 7" key="1">
    <citation type="submission" date="2020-07" db="EMBL/GenBank/DDBJ databases">
        <title>Sequencing the genomes of 1000 actinobacteria strains.</title>
        <authorList>
            <person name="Klenk H.-P."/>
        </authorList>
    </citation>
    <scope>NUCLEOTIDE SEQUENCE [LARGE SCALE GENOMIC DNA]</scope>
    <source>
        <strain evidence="6 7">DSM 24552</strain>
    </source>
</reference>
<dbReference type="InterPro" id="IPR036263">
    <property type="entry name" value="Chorismate_II_sf"/>
</dbReference>
<dbReference type="GO" id="GO:0016747">
    <property type="term" value="F:acyltransferase activity, transferring groups other than amino-acyl groups"/>
    <property type="evidence" value="ECO:0007669"/>
    <property type="project" value="InterPro"/>
</dbReference>
<gene>
    <name evidence="6" type="ORF">BJ989_002522</name>
</gene>
<feature type="domain" description="Chorismate mutase" evidence="4">
    <location>
        <begin position="150"/>
        <end position="245"/>
    </location>
</feature>
<evidence type="ECO:0000313" key="6">
    <source>
        <dbReference type="EMBL" id="NYG56218.1"/>
    </source>
</evidence>
<feature type="compositionally biased region" description="Low complexity" evidence="3">
    <location>
        <begin position="191"/>
        <end position="201"/>
    </location>
</feature>
<keyword evidence="1 6" id="KW-0808">Transferase</keyword>
<dbReference type="GO" id="GO:0046417">
    <property type="term" value="P:chorismate metabolic process"/>
    <property type="evidence" value="ECO:0007669"/>
    <property type="project" value="InterPro"/>
</dbReference>
<feature type="region of interest" description="Disordered" evidence="3">
    <location>
        <begin position="186"/>
        <end position="207"/>
    </location>
</feature>
<evidence type="ECO:0000259" key="4">
    <source>
        <dbReference type="PROSITE" id="PS51168"/>
    </source>
</evidence>
<evidence type="ECO:0000259" key="5">
    <source>
        <dbReference type="PROSITE" id="PS51186"/>
    </source>
</evidence>
<dbReference type="SMART" id="SM00830">
    <property type="entry name" value="CM_2"/>
    <property type="match status" value="1"/>
</dbReference>
<keyword evidence="2" id="KW-0012">Acyltransferase</keyword>
<dbReference type="Pfam" id="PF13508">
    <property type="entry name" value="Acetyltransf_7"/>
    <property type="match status" value="1"/>
</dbReference>
<dbReference type="PROSITE" id="PS51186">
    <property type="entry name" value="GNAT"/>
    <property type="match status" value="1"/>
</dbReference>
<dbReference type="PROSITE" id="PS51168">
    <property type="entry name" value="CHORISMATE_MUT_2"/>
    <property type="match status" value="1"/>
</dbReference>
<dbReference type="PANTHER" id="PTHR43877">
    <property type="entry name" value="AMINOALKYLPHOSPHONATE N-ACETYLTRANSFERASE-RELATED-RELATED"/>
    <property type="match status" value="1"/>
</dbReference>
<comment type="caution">
    <text evidence="6">The sequence shown here is derived from an EMBL/GenBank/DDBJ whole genome shotgun (WGS) entry which is preliminary data.</text>
</comment>
<feature type="domain" description="N-acetyltransferase" evidence="5">
    <location>
        <begin position="5"/>
        <end position="157"/>
    </location>
</feature>
<keyword evidence="7" id="KW-1185">Reference proteome</keyword>
<dbReference type="RefSeq" id="WP_179518512.1">
    <property type="nucleotide sequence ID" value="NZ_JACCAC010000001.1"/>
</dbReference>
<dbReference type="SUPFAM" id="SSF48600">
    <property type="entry name" value="Chorismate mutase II"/>
    <property type="match status" value="1"/>
</dbReference>
<accession>A0A7Y9UL96</accession>
<dbReference type="Pfam" id="PF01817">
    <property type="entry name" value="CM_2"/>
    <property type="match status" value="1"/>
</dbReference>
<dbReference type="Gene3D" id="1.20.59.10">
    <property type="entry name" value="Chorismate mutase"/>
    <property type="match status" value="1"/>
</dbReference>